<dbReference type="RefSeq" id="WP_209809080.1">
    <property type="nucleotide sequence ID" value="NZ_JAGGKT010000002.1"/>
</dbReference>
<comment type="catalytic activity">
    <reaction evidence="5">
        <text>N-acetyl-alpha-D-glucosamine 1-phosphate + UTP + H(+) = UDP-N-acetyl-alpha-D-glucosamine + diphosphate</text>
        <dbReference type="Rhea" id="RHEA:13509"/>
        <dbReference type="ChEBI" id="CHEBI:15378"/>
        <dbReference type="ChEBI" id="CHEBI:33019"/>
        <dbReference type="ChEBI" id="CHEBI:46398"/>
        <dbReference type="ChEBI" id="CHEBI:57705"/>
        <dbReference type="ChEBI" id="CHEBI:57776"/>
        <dbReference type="EC" id="2.7.7.23"/>
    </reaction>
</comment>
<keyword evidence="1 8" id="KW-0808">Transferase</keyword>
<feature type="domain" description="Nucleotidyl transferase" evidence="7">
    <location>
        <begin position="5"/>
        <end position="206"/>
    </location>
</feature>
<evidence type="ECO:0000256" key="2">
    <source>
        <dbReference type="ARBA" id="ARBA00022695"/>
    </source>
</evidence>
<evidence type="ECO:0000259" key="7">
    <source>
        <dbReference type="Pfam" id="PF00483"/>
    </source>
</evidence>
<dbReference type="EC" id="2.3.1.157" evidence="8"/>
<dbReference type="Gene3D" id="3.90.550.10">
    <property type="entry name" value="Spore Coat Polysaccharide Biosynthesis Protein SpsA, Chain A"/>
    <property type="match status" value="1"/>
</dbReference>
<dbReference type="EC" id="2.7.7.23" evidence="8"/>
<comment type="catalytic activity">
    <reaction evidence="4">
        <text>alpha-D-glucosamine 1-phosphate + acetyl-CoA = N-acetyl-alpha-D-glucosamine 1-phosphate + CoA + H(+)</text>
        <dbReference type="Rhea" id="RHEA:13725"/>
        <dbReference type="ChEBI" id="CHEBI:15378"/>
        <dbReference type="ChEBI" id="CHEBI:57287"/>
        <dbReference type="ChEBI" id="CHEBI:57288"/>
        <dbReference type="ChEBI" id="CHEBI:57776"/>
        <dbReference type="ChEBI" id="CHEBI:58516"/>
        <dbReference type="EC" id="2.3.1.157"/>
    </reaction>
</comment>
<dbReference type="EMBL" id="JAGGKT010000002">
    <property type="protein sequence ID" value="MBP1930974.1"/>
    <property type="molecule type" value="Genomic_DNA"/>
</dbReference>
<evidence type="ECO:0000256" key="3">
    <source>
        <dbReference type="ARBA" id="ARBA00023315"/>
    </source>
</evidence>
<evidence type="ECO:0000313" key="8">
    <source>
        <dbReference type="EMBL" id="MBP1930974.1"/>
    </source>
</evidence>
<dbReference type="Pfam" id="PF00483">
    <property type="entry name" value="NTP_transferase"/>
    <property type="match status" value="1"/>
</dbReference>
<dbReference type="InterPro" id="IPR005835">
    <property type="entry name" value="NTP_transferase_dom"/>
</dbReference>
<evidence type="ECO:0000256" key="4">
    <source>
        <dbReference type="ARBA" id="ARBA00048247"/>
    </source>
</evidence>
<proteinExistence type="predicted"/>
<evidence type="ECO:0000256" key="1">
    <source>
        <dbReference type="ARBA" id="ARBA00022679"/>
    </source>
</evidence>
<keyword evidence="3 8" id="KW-0012">Acyltransferase</keyword>
<dbReference type="CDD" id="cd02540">
    <property type="entry name" value="GT2_GlmU_N_bac"/>
    <property type="match status" value="1"/>
</dbReference>
<accession>A0ABS4GL49</accession>
<evidence type="ECO:0000256" key="6">
    <source>
        <dbReference type="ARBA" id="ARBA00049628"/>
    </source>
</evidence>
<dbReference type="InterPro" id="IPR050065">
    <property type="entry name" value="GlmU-like"/>
</dbReference>
<dbReference type="Proteomes" id="UP001519343">
    <property type="component" value="Unassembled WGS sequence"/>
</dbReference>
<comment type="function">
    <text evidence="6">Catalyzes the last two sequential reactions in the de novo biosynthetic pathway for UDP-N-acetylglucosamine (UDP-GlcNAc). The C-terminal domain catalyzes the transfer of acetyl group from acetyl coenzyme A to glucosamine-1-phosphate (GlcN-1-P) to produce N-acetylglucosamine-1-phosphate (GlcNAc-1-P), which is converted into UDP-GlcNAc by the transfer of uridine 5-monophosphate (from uridine 5-triphosphate), a reaction catalyzed by the N-terminal domain.</text>
</comment>
<dbReference type="PANTHER" id="PTHR43584">
    <property type="entry name" value="NUCLEOTIDYL TRANSFERASE"/>
    <property type="match status" value="1"/>
</dbReference>
<keyword evidence="9" id="KW-1185">Reference proteome</keyword>
<dbReference type="GO" id="GO:0003977">
    <property type="term" value="F:UDP-N-acetylglucosamine diphosphorylase activity"/>
    <property type="evidence" value="ECO:0007669"/>
    <property type="project" value="UniProtKB-EC"/>
</dbReference>
<name>A0ABS4GL49_9BACL</name>
<gene>
    <name evidence="8" type="ORF">J2Z37_000971</name>
</gene>
<protein>
    <submittedName>
        <fullName evidence="8">Bifunctional UDP-N-acetylglucosamine pyrophosphorylase/glucosamine-1-phosphate N-acetyltransferase</fullName>
        <ecNumber evidence="8">2.3.1.157</ecNumber>
        <ecNumber evidence="8">2.7.7.23</ecNumber>
    </submittedName>
</protein>
<evidence type="ECO:0000313" key="9">
    <source>
        <dbReference type="Proteomes" id="UP001519343"/>
    </source>
</evidence>
<evidence type="ECO:0000256" key="5">
    <source>
        <dbReference type="ARBA" id="ARBA00048493"/>
    </source>
</evidence>
<keyword evidence="2 8" id="KW-0548">Nucleotidyltransferase</keyword>
<dbReference type="SUPFAM" id="SSF53448">
    <property type="entry name" value="Nucleotide-diphospho-sugar transferases"/>
    <property type="match status" value="1"/>
</dbReference>
<reference evidence="8 9" key="1">
    <citation type="submission" date="2021-03" db="EMBL/GenBank/DDBJ databases">
        <title>Genomic Encyclopedia of Type Strains, Phase IV (KMG-IV): sequencing the most valuable type-strain genomes for metagenomic binning, comparative biology and taxonomic classification.</title>
        <authorList>
            <person name="Goeker M."/>
        </authorList>
    </citation>
    <scope>NUCLEOTIDE SEQUENCE [LARGE SCALE GENOMIC DNA]</scope>
    <source>
        <strain evidence="8 9">DSM 24738</strain>
    </source>
</reference>
<organism evidence="8 9">
    <name type="scientific">Ammoniphilus resinae</name>
    <dbReference type="NCBI Taxonomy" id="861532"/>
    <lineage>
        <taxon>Bacteria</taxon>
        <taxon>Bacillati</taxon>
        <taxon>Bacillota</taxon>
        <taxon>Bacilli</taxon>
        <taxon>Bacillales</taxon>
        <taxon>Paenibacillaceae</taxon>
        <taxon>Aneurinibacillus group</taxon>
        <taxon>Ammoniphilus</taxon>
    </lineage>
</organism>
<dbReference type="GO" id="GO:0019134">
    <property type="term" value="F:glucosamine-1-phosphate N-acetyltransferase activity"/>
    <property type="evidence" value="ECO:0007669"/>
    <property type="project" value="UniProtKB-EC"/>
</dbReference>
<dbReference type="InterPro" id="IPR029044">
    <property type="entry name" value="Nucleotide-diphossugar_trans"/>
</dbReference>
<comment type="caution">
    <text evidence="8">The sequence shown here is derived from an EMBL/GenBank/DDBJ whole genome shotgun (WGS) entry which is preliminary data.</text>
</comment>
<sequence>MKTFAIILAAGKGTRMKSELPKVLHPIGGIPMVEHLVSKLETMDIDEIIVVIGYKGELIQQSLGPRVSYVVQREQLGTAHAVEQARSLLQDRQGATLVLTGDTPLIKTGTIENLIKVQHETQSAGVVLTTLQQNPPGYGRILRDKQTQKIYGIVEERDATSEQKKIQEVNTGIFCFDNQCLFQALPFIKNQNVQQEFYLTDIIEAMNNIEKIKHRRFESVLLEDPKEVMGINNPDQLQEAENVLQDRMKVLYKARG</sequence>
<dbReference type="PANTHER" id="PTHR43584:SF3">
    <property type="entry name" value="BIFUNCTIONAL PROTEIN GLMU"/>
    <property type="match status" value="1"/>
</dbReference>